<proteinExistence type="predicted"/>
<accession>A0A2H1W0J5</accession>
<reference evidence="2" key="1">
    <citation type="submission" date="2016-07" db="EMBL/GenBank/DDBJ databases">
        <authorList>
            <person name="Bretaudeau A."/>
        </authorList>
    </citation>
    <scope>NUCLEOTIDE SEQUENCE</scope>
    <source>
        <strain evidence="2">Rice</strain>
        <tissue evidence="2">Whole body</tissue>
    </source>
</reference>
<name>A0A2H1W0J5_SPOFR</name>
<dbReference type="AlphaFoldDB" id="A0A2H1W0J5"/>
<feature type="compositionally biased region" description="Basic and acidic residues" evidence="1">
    <location>
        <begin position="139"/>
        <end position="149"/>
    </location>
</feature>
<sequence>MKKWKSIEEVMQQKAPGVPSNIKLEHSQSIPAHVSRTKNFTANFFKTTFSYRSKAVTPSSSNTVEKTIKIGSAETKPVTRNRPRTVPLADSTNKPKLKRTVDRTKSAGLQIDKLPAEPERPHRSKPATPTTPDPGGLKPTKENAKKTDSKSSNVILQIVKKSAKSPAPKLPDSILPPTLKPKADKNLKLTKNINNNDVWTNPNVNVTLRRPPPSPVR</sequence>
<protein>
    <submittedName>
        <fullName evidence="2">SFRICE_001487</fullName>
    </submittedName>
</protein>
<dbReference type="EMBL" id="ODYU01005569">
    <property type="protein sequence ID" value="SOQ46547.1"/>
    <property type="molecule type" value="Genomic_DNA"/>
</dbReference>
<gene>
    <name evidence="2" type="ORF">SFRICE_001487</name>
</gene>
<evidence type="ECO:0000256" key="1">
    <source>
        <dbReference type="SAM" id="MobiDB-lite"/>
    </source>
</evidence>
<feature type="compositionally biased region" description="Polar residues" evidence="1">
    <location>
        <begin position="56"/>
        <end position="65"/>
    </location>
</feature>
<feature type="region of interest" description="Disordered" evidence="1">
    <location>
        <begin position="56"/>
        <end position="190"/>
    </location>
</feature>
<evidence type="ECO:0000313" key="2">
    <source>
        <dbReference type="EMBL" id="SOQ46547.1"/>
    </source>
</evidence>
<organism evidence="2">
    <name type="scientific">Spodoptera frugiperda</name>
    <name type="common">Fall armyworm</name>
    <dbReference type="NCBI Taxonomy" id="7108"/>
    <lineage>
        <taxon>Eukaryota</taxon>
        <taxon>Metazoa</taxon>
        <taxon>Ecdysozoa</taxon>
        <taxon>Arthropoda</taxon>
        <taxon>Hexapoda</taxon>
        <taxon>Insecta</taxon>
        <taxon>Pterygota</taxon>
        <taxon>Neoptera</taxon>
        <taxon>Endopterygota</taxon>
        <taxon>Lepidoptera</taxon>
        <taxon>Glossata</taxon>
        <taxon>Ditrysia</taxon>
        <taxon>Noctuoidea</taxon>
        <taxon>Noctuidae</taxon>
        <taxon>Amphipyrinae</taxon>
        <taxon>Spodoptera</taxon>
    </lineage>
</organism>